<dbReference type="InterPro" id="IPR002182">
    <property type="entry name" value="NB-ARC"/>
</dbReference>
<evidence type="ECO:0000256" key="1">
    <source>
        <dbReference type="ARBA" id="ARBA00022884"/>
    </source>
</evidence>
<dbReference type="SMART" id="SM00255">
    <property type="entry name" value="TIR"/>
    <property type="match status" value="1"/>
</dbReference>
<dbReference type="GO" id="GO:0043531">
    <property type="term" value="F:ADP binding"/>
    <property type="evidence" value="ECO:0007669"/>
    <property type="project" value="InterPro"/>
</dbReference>
<comment type="caution">
    <text evidence="4">The sequence shown here is derived from an EMBL/GenBank/DDBJ whole genome shotgun (WGS) entry which is preliminary data.</text>
</comment>
<dbReference type="Pfam" id="PF00931">
    <property type="entry name" value="NB-ARC"/>
    <property type="match status" value="1"/>
</dbReference>
<accession>A0A8T1Z9S3</accession>
<dbReference type="InterPro" id="IPR044974">
    <property type="entry name" value="Disease_R_plants"/>
</dbReference>
<proteinExistence type="predicted"/>
<evidence type="ECO:0000256" key="2">
    <source>
        <dbReference type="ARBA" id="ARBA00023027"/>
    </source>
</evidence>
<dbReference type="GO" id="GO:0007165">
    <property type="term" value="P:signal transduction"/>
    <property type="evidence" value="ECO:0007669"/>
    <property type="project" value="InterPro"/>
</dbReference>
<dbReference type="AlphaFoldDB" id="A0A8T1Z9S3"/>
<dbReference type="PROSITE" id="PS50104">
    <property type="entry name" value="TIR"/>
    <property type="match status" value="1"/>
</dbReference>
<keyword evidence="5" id="KW-1185">Reference proteome</keyword>
<protein>
    <submittedName>
        <fullName evidence="4">NB-ARC</fullName>
    </submittedName>
</protein>
<gene>
    <name evidence="4" type="ORF">ISN44_As11g017600</name>
</gene>
<reference evidence="4 5" key="1">
    <citation type="submission" date="2020-12" db="EMBL/GenBank/DDBJ databases">
        <title>Concerted genomic and epigenomic changes stabilize Arabidopsis allopolyploids.</title>
        <authorList>
            <person name="Chen Z."/>
        </authorList>
    </citation>
    <scope>NUCLEOTIDE SEQUENCE [LARGE SCALE GENOMIC DNA]</scope>
    <source>
        <strain evidence="4">As9502</strain>
        <tissue evidence="4">Leaf</tissue>
    </source>
</reference>
<dbReference type="OrthoDB" id="1088512at2759"/>
<sequence>MFFTGIIKSILRESRTDSNSLHPLITASSSSSSSSTRQYSFDVFPSFSGQDVRKSFLSHFREGLKSNGISTFVDNRIMKSESINSQLVRAIRESRVAVVILSKNYASSSWCLNELLLIMECRVTLGQTVMTVFYNVDPSDVRNQTGDFGKAFEKTCDGKTKEEKQRWREALTQVAVIAGEHSVSWASEAEMISKIVMDVSNELPSSDFHRLVGIETHVENMKSMICLESDEVKIVGIWGPVGIGKTTIARALYKEVSCNFQLKFYKDMMFNLDQIGLQNQLENELYTGVLDHKGMKIPDLQEAKFRLKHQRVLLILDNVCSKGIHALGNLIQSLRFGSKVIVISEDIDTLRECRINQSQTYKVAFPSSEEALQIFSYSAFGQSSPPRGYLEQANEVAKLVAPFPLGLRVVGSSLRGKSKDEWIKTLAKLKTYPDGMDVEKAIKFAYDALSDKHKTLLLLLTDATILGENVNNVIFSLSQSDWDVEKGIQTLADIGLISISEEGGILMSYMVECCSTMHYEGNVPSSEEAQQIFPYFAFGQSSPPRGYMEHAIEVAKLVAPFPLGLKKTVTESEDGLVSLALICSFCKMSGYLKLGDSKGDDIPEDTIKAVADTLRTSSAHVMVASRGFTRLSLRLKMTIAFTSIMAIYVIERIDEYKSTSLSLCFLLVLLAI</sequence>
<dbReference type="EMBL" id="JAEFBJ010000011">
    <property type="protein sequence ID" value="KAG7555646.1"/>
    <property type="molecule type" value="Genomic_DNA"/>
</dbReference>
<dbReference type="InterPro" id="IPR006630">
    <property type="entry name" value="La_HTH"/>
</dbReference>
<feature type="domain" description="TIR" evidence="3">
    <location>
        <begin position="39"/>
        <end position="203"/>
    </location>
</feature>
<keyword evidence="2" id="KW-0520">NAD</keyword>
<dbReference type="FunFam" id="3.40.50.10140:FF:000007">
    <property type="entry name" value="Disease resistance protein (TIR-NBS-LRR class)"/>
    <property type="match status" value="1"/>
</dbReference>
<dbReference type="PANTHER" id="PTHR11017">
    <property type="entry name" value="LEUCINE-RICH REPEAT-CONTAINING PROTEIN"/>
    <property type="match status" value="1"/>
</dbReference>
<evidence type="ECO:0000259" key="3">
    <source>
        <dbReference type="PROSITE" id="PS50104"/>
    </source>
</evidence>
<evidence type="ECO:0000313" key="5">
    <source>
        <dbReference type="Proteomes" id="UP000694251"/>
    </source>
</evidence>
<dbReference type="InterPro" id="IPR000157">
    <property type="entry name" value="TIR_dom"/>
</dbReference>
<dbReference type="Proteomes" id="UP000694251">
    <property type="component" value="Chromosome 11"/>
</dbReference>
<evidence type="ECO:0000313" key="4">
    <source>
        <dbReference type="EMBL" id="KAG7555646.1"/>
    </source>
</evidence>
<keyword evidence="1" id="KW-0694">RNA-binding</keyword>
<dbReference type="SMART" id="SM00715">
    <property type="entry name" value="LA"/>
    <property type="match status" value="1"/>
</dbReference>
<dbReference type="PANTHER" id="PTHR11017:SF543">
    <property type="entry name" value="TIR DOMAIN-CONTAINING PROTEIN"/>
    <property type="match status" value="1"/>
</dbReference>
<name>A0A8T1Z9S3_ARASU</name>
<organism evidence="4 5">
    <name type="scientific">Arabidopsis suecica</name>
    <name type="common">Swedish thale-cress</name>
    <name type="synonym">Cardaminopsis suecica</name>
    <dbReference type="NCBI Taxonomy" id="45249"/>
    <lineage>
        <taxon>Eukaryota</taxon>
        <taxon>Viridiplantae</taxon>
        <taxon>Streptophyta</taxon>
        <taxon>Embryophyta</taxon>
        <taxon>Tracheophyta</taxon>
        <taxon>Spermatophyta</taxon>
        <taxon>Magnoliopsida</taxon>
        <taxon>eudicotyledons</taxon>
        <taxon>Gunneridae</taxon>
        <taxon>Pentapetalae</taxon>
        <taxon>rosids</taxon>
        <taxon>malvids</taxon>
        <taxon>Brassicales</taxon>
        <taxon>Brassicaceae</taxon>
        <taxon>Camelineae</taxon>
        <taxon>Arabidopsis</taxon>
    </lineage>
</organism>
<dbReference type="GO" id="GO:0003723">
    <property type="term" value="F:RNA binding"/>
    <property type="evidence" value="ECO:0007669"/>
    <property type="project" value="UniProtKB-KW"/>
</dbReference>
<dbReference type="GO" id="GO:0006952">
    <property type="term" value="P:defense response"/>
    <property type="evidence" value="ECO:0007669"/>
    <property type="project" value="InterPro"/>
</dbReference>
<dbReference type="Pfam" id="PF01582">
    <property type="entry name" value="TIR"/>
    <property type="match status" value="1"/>
</dbReference>